<protein>
    <submittedName>
        <fullName evidence="10">Sugar transport protein 12</fullName>
    </submittedName>
</protein>
<keyword evidence="6 8" id="KW-0472">Membrane</keyword>
<keyword evidence="10" id="KW-0762">Sugar transport</keyword>
<evidence type="ECO:0000256" key="3">
    <source>
        <dbReference type="ARBA" id="ARBA00022448"/>
    </source>
</evidence>
<dbReference type="InterPro" id="IPR045262">
    <property type="entry name" value="STP/PLT_plant"/>
</dbReference>
<dbReference type="PANTHER" id="PTHR23500">
    <property type="entry name" value="SOLUTE CARRIER FAMILY 2, FACILITATED GLUCOSE TRANSPORTER"/>
    <property type="match status" value="1"/>
</dbReference>
<feature type="transmembrane region" description="Helical" evidence="8">
    <location>
        <begin position="209"/>
        <end position="234"/>
    </location>
</feature>
<dbReference type="AlphaFoldDB" id="A0AAW2U3X2"/>
<name>A0AAW2U3X2_9LAMI</name>
<gene>
    <name evidence="10" type="ORF">Slati_3626300</name>
</gene>
<feature type="chain" id="PRO_5043822788" evidence="9">
    <location>
        <begin position="17"/>
        <end position="236"/>
    </location>
</feature>
<feature type="signal peptide" evidence="9">
    <location>
        <begin position="1"/>
        <end position="16"/>
    </location>
</feature>
<comment type="subcellular location">
    <subcellularLocation>
        <location evidence="1">Membrane</location>
    </subcellularLocation>
</comment>
<dbReference type="PANTHER" id="PTHR23500:SF574">
    <property type="entry name" value="SUGAR TRANSPORT PROTEIN 1"/>
    <property type="match status" value="1"/>
</dbReference>
<evidence type="ECO:0000256" key="5">
    <source>
        <dbReference type="ARBA" id="ARBA00022989"/>
    </source>
</evidence>
<evidence type="ECO:0000256" key="9">
    <source>
        <dbReference type="SAM" id="SignalP"/>
    </source>
</evidence>
<evidence type="ECO:0000256" key="7">
    <source>
        <dbReference type="ARBA" id="ARBA00044504"/>
    </source>
</evidence>
<reference evidence="10" key="2">
    <citation type="journal article" date="2024" name="Plant">
        <title>Genomic evolution and insights into agronomic trait innovations of Sesamum species.</title>
        <authorList>
            <person name="Miao H."/>
            <person name="Wang L."/>
            <person name="Qu L."/>
            <person name="Liu H."/>
            <person name="Sun Y."/>
            <person name="Le M."/>
            <person name="Wang Q."/>
            <person name="Wei S."/>
            <person name="Zheng Y."/>
            <person name="Lin W."/>
            <person name="Duan Y."/>
            <person name="Cao H."/>
            <person name="Xiong S."/>
            <person name="Wang X."/>
            <person name="Wei L."/>
            <person name="Li C."/>
            <person name="Ma Q."/>
            <person name="Ju M."/>
            <person name="Zhao R."/>
            <person name="Li G."/>
            <person name="Mu C."/>
            <person name="Tian Q."/>
            <person name="Mei H."/>
            <person name="Zhang T."/>
            <person name="Gao T."/>
            <person name="Zhang H."/>
        </authorList>
    </citation>
    <scope>NUCLEOTIDE SEQUENCE</scope>
    <source>
        <strain evidence="10">KEN1</strain>
    </source>
</reference>
<keyword evidence="3" id="KW-0813">Transport</keyword>
<reference evidence="10" key="1">
    <citation type="submission" date="2020-06" db="EMBL/GenBank/DDBJ databases">
        <authorList>
            <person name="Li T."/>
            <person name="Hu X."/>
            <person name="Zhang T."/>
            <person name="Song X."/>
            <person name="Zhang H."/>
            <person name="Dai N."/>
            <person name="Sheng W."/>
            <person name="Hou X."/>
            <person name="Wei L."/>
        </authorList>
    </citation>
    <scope>NUCLEOTIDE SEQUENCE</scope>
    <source>
        <strain evidence="10">KEN1</strain>
        <tissue evidence="10">Leaf</tissue>
    </source>
</reference>
<keyword evidence="5 8" id="KW-1133">Transmembrane helix</keyword>
<evidence type="ECO:0000256" key="8">
    <source>
        <dbReference type="SAM" id="Phobius"/>
    </source>
</evidence>
<dbReference type="InterPro" id="IPR005828">
    <property type="entry name" value="MFS_sugar_transport-like"/>
</dbReference>
<dbReference type="Gene3D" id="1.20.1250.20">
    <property type="entry name" value="MFS general substrate transporter like domains"/>
    <property type="match status" value="1"/>
</dbReference>
<comment type="caution">
    <text evidence="10">The sequence shown here is derived from an EMBL/GenBank/DDBJ whole genome shotgun (WGS) entry which is preliminary data.</text>
</comment>
<evidence type="ECO:0000313" key="10">
    <source>
        <dbReference type="EMBL" id="KAL0410366.1"/>
    </source>
</evidence>
<keyword evidence="9" id="KW-0732">Signal</keyword>
<evidence type="ECO:0000256" key="1">
    <source>
        <dbReference type="ARBA" id="ARBA00004370"/>
    </source>
</evidence>
<organism evidence="10">
    <name type="scientific">Sesamum latifolium</name>
    <dbReference type="NCBI Taxonomy" id="2727402"/>
    <lineage>
        <taxon>Eukaryota</taxon>
        <taxon>Viridiplantae</taxon>
        <taxon>Streptophyta</taxon>
        <taxon>Embryophyta</taxon>
        <taxon>Tracheophyta</taxon>
        <taxon>Spermatophyta</taxon>
        <taxon>Magnoliopsida</taxon>
        <taxon>eudicotyledons</taxon>
        <taxon>Gunneridae</taxon>
        <taxon>Pentapetalae</taxon>
        <taxon>asterids</taxon>
        <taxon>lamiids</taxon>
        <taxon>Lamiales</taxon>
        <taxon>Pedaliaceae</taxon>
        <taxon>Sesamum</taxon>
    </lineage>
</organism>
<sequence>MMLGGLIFLAGDIVNGVVVHVSKLIVGHFPLGISVGFGNQGHIHHLLQPGGQPLQLLLCQNRRQPGLAAQPRPEAIILVSSFFLADTLGPRLGFWSNGVVADYRPVNVGARFASAYTAKDGEGEVCAFPEEFKCLSSVPALIGVKYGVKGDQIEVVVCICIDVAGFVRWSTTGWLYPREIFELEVVRSSGKSTTVAVNMLFTFIVAQTFLRMLCFMKFGSFIFLAFFVVVMTLYCY</sequence>
<comment type="similarity">
    <text evidence="2">Belongs to the major facilitator superfamily. Sugar transporter (TC 2.A.1.1) family.</text>
</comment>
<dbReference type="EMBL" id="JACGWN010000013">
    <property type="protein sequence ID" value="KAL0410366.1"/>
    <property type="molecule type" value="Genomic_DNA"/>
</dbReference>
<evidence type="ECO:0000256" key="2">
    <source>
        <dbReference type="ARBA" id="ARBA00010992"/>
    </source>
</evidence>
<proteinExistence type="inferred from homology"/>
<dbReference type="GO" id="GO:0016020">
    <property type="term" value="C:membrane"/>
    <property type="evidence" value="ECO:0007669"/>
    <property type="project" value="UniProtKB-SubCell"/>
</dbReference>
<evidence type="ECO:0000256" key="4">
    <source>
        <dbReference type="ARBA" id="ARBA00022692"/>
    </source>
</evidence>
<accession>A0AAW2U3X2</accession>
<evidence type="ECO:0000256" key="6">
    <source>
        <dbReference type="ARBA" id="ARBA00023136"/>
    </source>
</evidence>
<dbReference type="InterPro" id="IPR036259">
    <property type="entry name" value="MFS_trans_sf"/>
</dbReference>
<dbReference type="Pfam" id="PF00083">
    <property type="entry name" value="Sugar_tr"/>
    <property type="match status" value="1"/>
</dbReference>
<keyword evidence="4 8" id="KW-0812">Transmembrane</keyword>
<dbReference type="GO" id="GO:0015144">
    <property type="term" value="F:carbohydrate transmembrane transporter activity"/>
    <property type="evidence" value="ECO:0007669"/>
    <property type="project" value="InterPro"/>
</dbReference>
<comment type="similarity">
    <text evidence="7">Belongs to the major facilitator superfamily. Phosphate:H(+) symporter (TC 2.A.1.9) family.</text>
</comment>